<gene>
    <name evidence="3" type="primary">Acey_s0531.g3012</name>
    <name evidence="3" type="synonym">Acey-T05C12.4</name>
    <name evidence="3" type="ORF">Y032_0531g3012</name>
</gene>
<feature type="compositionally biased region" description="Acidic residues" evidence="1">
    <location>
        <begin position="475"/>
        <end position="484"/>
    </location>
</feature>
<dbReference type="AlphaFoldDB" id="A0A016WS36"/>
<feature type="transmembrane region" description="Helical" evidence="2">
    <location>
        <begin position="86"/>
        <end position="111"/>
    </location>
</feature>
<dbReference type="OrthoDB" id="5820472at2759"/>
<keyword evidence="2" id="KW-1133">Transmembrane helix</keyword>
<feature type="transmembrane region" description="Helical" evidence="2">
    <location>
        <begin position="132"/>
        <end position="154"/>
    </location>
</feature>
<feature type="region of interest" description="Disordered" evidence="1">
    <location>
        <begin position="425"/>
        <end position="624"/>
    </location>
</feature>
<feature type="transmembrane region" description="Helical" evidence="2">
    <location>
        <begin position="787"/>
        <end position="809"/>
    </location>
</feature>
<evidence type="ECO:0000313" key="3">
    <source>
        <dbReference type="EMBL" id="EYC42421.1"/>
    </source>
</evidence>
<keyword evidence="2" id="KW-0472">Membrane</keyword>
<feature type="compositionally biased region" description="Low complexity" evidence="1">
    <location>
        <begin position="560"/>
        <end position="624"/>
    </location>
</feature>
<feature type="compositionally biased region" description="Polar residues" evidence="1">
    <location>
        <begin position="540"/>
        <end position="559"/>
    </location>
</feature>
<name>A0A016WS36_9BILA</name>
<feature type="transmembrane region" description="Helical" evidence="2">
    <location>
        <begin position="866"/>
        <end position="885"/>
    </location>
</feature>
<protein>
    <submittedName>
        <fullName evidence="3">Uncharacterized protein</fullName>
    </submittedName>
</protein>
<keyword evidence="2" id="KW-0812">Transmembrane</keyword>
<evidence type="ECO:0000313" key="4">
    <source>
        <dbReference type="Proteomes" id="UP000024635"/>
    </source>
</evidence>
<sequence length="965" mass="106180">MNPHMELPFLFSRTAIDEQAPSAVQLSCYSDYFGIERDFRMQQQLLEGITFPYDDATRRKLLILYKQKESLLDTEIVQEHLLSQPLLGIVLLLFAVLSLTTFLFAIIFIACRALGNCGAKRYQPHPTNGRRYVFYLALIILSWIGLAGATIHFISAGAELWNLPISGEDDADRSSLLRLQYQRHVVSQRDTEGKTVRQLFEDSDYAGDFEQLDTTTASGPSFITEPQPNTFSSKHGEFKNVKRVRHYHGRRFRMNATRPEIPRTSRFFRIEPKTRVYAAEVVVRHNSNRIPPAAPMRDVETNSLTAPPIPPLHSGSVPRQRQKLTFEKHGKGTIKAIRQPFVSDMWMNVGKQAFYKQNSTSRASGPLPSASVVVDNSVTRPDPPAIILPPEPLDVVEPEAVHSNTVANDGETALVDTLSSLVRTTTTLSSPSSQATTEDELDSASTTTATLMSSTSDDVTTESAEAESGTTTSPDEPENGEDSSETSQESTTEASIEASQDSSSETTTEALSSGEAEAVASGDESSSSIVSSGQFSTSSAPTSSEWTTEAEPSSDATSWPSTEAMPTTTTSTTTTTTTTTTATTPEATTTTTEPTTSTSTTTTTTTTTTEPTTTSTTTSTATTTTETLTTKIEDISTTEPTTVSTVSTTTTAVSKALLRKWQDYASEKDRLQSSSIFHITQLNSTASIRKHRKRLGNSRKARFESSHNTFPTETLLESSSEHNTTSAVDSRSTHEGHSSWAARIFVLFIGIIMVLLAIPTPLLITAGTVCYMRSYHPMDRTMFSEKIGQICVVLATVLLFFSPCIYLYLDVLLAYIHIYFAMCPAVELLEQFKSLSLEEFAILDGAMSSGNAAEHCQRNLETIQRIWVACFAFVLFSMPTVFALFKLSKYYLRMKTEYYWNVGDGYGVIRPKVATTKDAIYGNIYGTLQKKRPASKPPPRPVDRAPSEATAYGVYIDQPIYGAYQ</sequence>
<evidence type="ECO:0000256" key="1">
    <source>
        <dbReference type="SAM" id="MobiDB-lite"/>
    </source>
</evidence>
<evidence type="ECO:0000256" key="2">
    <source>
        <dbReference type="SAM" id="Phobius"/>
    </source>
</evidence>
<dbReference type="EMBL" id="JARK01000131">
    <property type="protein sequence ID" value="EYC42421.1"/>
    <property type="molecule type" value="Genomic_DNA"/>
</dbReference>
<feature type="transmembrane region" description="Helical" evidence="2">
    <location>
        <begin position="740"/>
        <end position="766"/>
    </location>
</feature>
<feature type="compositionally biased region" description="Polar residues" evidence="1">
    <location>
        <begin position="706"/>
        <end position="730"/>
    </location>
</feature>
<accession>A0A016WS36</accession>
<feature type="region of interest" description="Disordered" evidence="1">
    <location>
        <begin position="693"/>
        <end position="732"/>
    </location>
</feature>
<feature type="compositionally biased region" description="Low complexity" evidence="1">
    <location>
        <begin position="425"/>
        <end position="436"/>
    </location>
</feature>
<organism evidence="3 4">
    <name type="scientific">Ancylostoma ceylanicum</name>
    <dbReference type="NCBI Taxonomy" id="53326"/>
    <lineage>
        <taxon>Eukaryota</taxon>
        <taxon>Metazoa</taxon>
        <taxon>Ecdysozoa</taxon>
        <taxon>Nematoda</taxon>
        <taxon>Chromadorea</taxon>
        <taxon>Rhabditida</taxon>
        <taxon>Rhabditina</taxon>
        <taxon>Rhabditomorpha</taxon>
        <taxon>Strongyloidea</taxon>
        <taxon>Ancylostomatidae</taxon>
        <taxon>Ancylostomatinae</taxon>
        <taxon>Ancylostoma</taxon>
    </lineage>
</organism>
<feature type="compositionally biased region" description="Low complexity" evidence="1">
    <location>
        <begin position="485"/>
        <end position="539"/>
    </location>
</feature>
<reference evidence="4" key="1">
    <citation type="journal article" date="2015" name="Nat. Genet.">
        <title>The genome and transcriptome of the zoonotic hookworm Ancylostoma ceylanicum identify infection-specific gene families.</title>
        <authorList>
            <person name="Schwarz E.M."/>
            <person name="Hu Y."/>
            <person name="Antoshechkin I."/>
            <person name="Miller M.M."/>
            <person name="Sternberg P.W."/>
            <person name="Aroian R.V."/>
        </authorList>
    </citation>
    <scope>NUCLEOTIDE SEQUENCE</scope>
    <source>
        <strain evidence="4">HY135</strain>
    </source>
</reference>
<comment type="caution">
    <text evidence="3">The sequence shown here is derived from an EMBL/GenBank/DDBJ whole genome shotgun (WGS) entry which is preliminary data.</text>
</comment>
<dbReference type="Proteomes" id="UP000024635">
    <property type="component" value="Unassembled WGS sequence"/>
</dbReference>
<proteinExistence type="predicted"/>
<feature type="compositionally biased region" description="Low complexity" evidence="1">
    <location>
        <begin position="443"/>
        <end position="473"/>
    </location>
</feature>
<keyword evidence="4" id="KW-1185">Reference proteome</keyword>